<keyword evidence="2" id="KW-0349">Heme</keyword>
<dbReference type="OrthoDB" id="1925334at2759"/>
<dbReference type="GO" id="GO:0004460">
    <property type="term" value="F:L-lactate dehydrogenase (cytochrome) activity"/>
    <property type="evidence" value="ECO:0007669"/>
    <property type="project" value="TreeGrafter"/>
</dbReference>
<keyword evidence="9" id="KW-1185">Reference proteome</keyword>
<dbReference type="PROSITE" id="PS50255">
    <property type="entry name" value="CYTOCHROME_B5_2"/>
    <property type="match status" value="1"/>
</dbReference>
<reference evidence="8 9" key="1">
    <citation type="submission" date="2016-07" db="EMBL/GenBank/DDBJ databases">
        <title>Pervasive Adenine N6-methylation of Active Genes in Fungi.</title>
        <authorList>
            <consortium name="DOE Joint Genome Institute"/>
            <person name="Mondo S.J."/>
            <person name="Dannebaum R.O."/>
            <person name="Kuo R.C."/>
            <person name="Labutti K."/>
            <person name="Haridas S."/>
            <person name="Kuo A."/>
            <person name="Salamov A."/>
            <person name="Ahrendt S.R."/>
            <person name="Lipzen A."/>
            <person name="Sullivan W."/>
            <person name="Andreopoulos W.B."/>
            <person name="Clum A."/>
            <person name="Lindquist E."/>
            <person name="Daum C."/>
            <person name="Ramamoorthy G.K."/>
            <person name="Gryganskyi A."/>
            <person name="Culley D."/>
            <person name="Magnuson J.K."/>
            <person name="James T.Y."/>
            <person name="O'Malley M.A."/>
            <person name="Stajich J.E."/>
            <person name="Spatafora J.W."/>
            <person name="Visel A."/>
            <person name="Grigoriev I.V."/>
        </authorList>
    </citation>
    <scope>NUCLEOTIDE SEQUENCE [LARGE SCALE GENOMIC DNA]</scope>
    <source>
        <strain evidence="8 9">62-1032</strain>
    </source>
</reference>
<evidence type="ECO:0000256" key="1">
    <source>
        <dbReference type="ARBA" id="ARBA00001917"/>
    </source>
</evidence>
<gene>
    <name evidence="8" type="ORF">BCR35DRAFT_266290</name>
</gene>
<keyword evidence="5" id="KW-0408">Iron</keyword>
<dbReference type="GO" id="GO:0046872">
    <property type="term" value="F:metal ion binding"/>
    <property type="evidence" value="ECO:0007669"/>
    <property type="project" value="UniProtKB-KW"/>
</dbReference>
<dbReference type="Gene3D" id="3.20.20.70">
    <property type="entry name" value="Aldolase class I"/>
    <property type="match status" value="1"/>
</dbReference>
<dbReference type="Proteomes" id="UP000193467">
    <property type="component" value="Unassembled WGS sequence"/>
</dbReference>
<dbReference type="PROSITE" id="PS51349">
    <property type="entry name" value="FMN_HYDROXY_ACID_DH_2"/>
    <property type="match status" value="1"/>
</dbReference>
<evidence type="ECO:0000313" key="8">
    <source>
        <dbReference type="EMBL" id="ORY79747.1"/>
    </source>
</evidence>
<proteinExistence type="predicted"/>
<feature type="domain" description="Cytochrome b5 heme-binding" evidence="6">
    <location>
        <begin position="56"/>
        <end position="133"/>
    </location>
</feature>
<evidence type="ECO:0000313" key="9">
    <source>
        <dbReference type="Proteomes" id="UP000193467"/>
    </source>
</evidence>
<dbReference type="InterPro" id="IPR036400">
    <property type="entry name" value="Cyt_B5-like_heme/steroid_sf"/>
</dbReference>
<sequence>MGSRGCSFGGSNLGEHPRCAFTNRAELIALLQLATAEPLALETPQNAPALVSKRKLSTIEGEEVKKHNTRDSAWVVIDGVVFDVTKFLEGHPGGEEVLLEHLGKDISPIFSRIHASDVLQKTIDSLGVVGLLSKKSADVLEVVPAVEGEEEIEARRSNLPDPEYVINLGEFEKMAKEVLGEDSRAWRFFSSFADDGATYKASKNSFSFLRFLPRVNIPVSQISTATSYLGNSTPIPLPILICPTGASASGHPDGELNMTRASSLSGIPQIVSTMSSVSFSDLAAERDRLVKEEGRKKAPLWWQLYIKQDRKESEKSIQIAAEAGAEAIVITVDVASIGKREADAPRGKLSGGVAASGSKVFDGKRPRLTLFPLSTADMSWADIDWVKKHAPGVPVLVKGINTVEDVILAKKHGARGVFLSTHGGRQLDHSPPPMATLVRLRKERPDLLKDENFDVFIDGGVHRGTDVLKALCLGAKGVGLGRTFLYAQTCYGDAGITRAKQILAGEIESGMKLLGARSVKELKPEMIELLPGLVGEQMK</sequence>
<dbReference type="EMBL" id="MCGR01000026">
    <property type="protein sequence ID" value="ORY79747.1"/>
    <property type="molecule type" value="Genomic_DNA"/>
</dbReference>
<dbReference type="InParanoid" id="A0A1Y2F7X4"/>
<dbReference type="Pfam" id="PF00173">
    <property type="entry name" value="Cyt-b5"/>
    <property type="match status" value="1"/>
</dbReference>
<dbReference type="PRINTS" id="PR00363">
    <property type="entry name" value="CYTOCHROMEB5"/>
</dbReference>
<dbReference type="SMART" id="SM01117">
    <property type="entry name" value="Cyt-b5"/>
    <property type="match status" value="1"/>
</dbReference>
<accession>A0A1Y2F7X4</accession>
<dbReference type="InterPro" id="IPR001199">
    <property type="entry name" value="Cyt_B5-like_heme/steroid-bd"/>
</dbReference>
<dbReference type="FunCoup" id="A0A1Y2F7X4">
    <property type="interactions" value="88"/>
</dbReference>
<evidence type="ECO:0000256" key="3">
    <source>
        <dbReference type="ARBA" id="ARBA00022723"/>
    </source>
</evidence>
<dbReference type="InterPro" id="IPR037396">
    <property type="entry name" value="FMN_HAD"/>
</dbReference>
<dbReference type="InterPro" id="IPR013785">
    <property type="entry name" value="Aldolase_TIM"/>
</dbReference>
<dbReference type="SUPFAM" id="SSF51395">
    <property type="entry name" value="FMN-linked oxidoreductases"/>
    <property type="match status" value="1"/>
</dbReference>
<name>A0A1Y2F7X4_9BASI</name>
<keyword evidence="3" id="KW-0479">Metal-binding</keyword>
<keyword evidence="4" id="KW-0560">Oxidoreductase</keyword>
<evidence type="ECO:0000256" key="5">
    <source>
        <dbReference type="ARBA" id="ARBA00023004"/>
    </source>
</evidence>
<dbReference type="PANTHER" id="PTHR10578:SF101">
    <property type="entry name" value="L-LACTATE DEHYDROGENASE (CYTOCHROME B2)"/>
    <property type="match status" value="1"/>
</dbReference>
<dbReference type="InterPro" id="IPR018506">
    <property type="entry name" value="Cyt_B5_heme-BS"/>
</dbReference>
<dbReference type="PROSITE" id="PS00191">
    <property type="entry name" value="CYTOCHROME_B5_1"/>
    <property type="match status" value="1"/>
</dbReference>
<dbReference type="InterPro" id="IPR000262">
    <property type="entry name" value="FMN-dep_DH"/>
</dbReference>
<evidence type="ECO:0000256" key="2">
    <source>
        <dbReference type="ARBA" id="ARBA00022617"/>
    </source>
</evidence>
<evidence type="ECO:0000259" key="7">
    <source>
        <dbReference type="PROSITE" id="PS51349"/>
    </source>
</evidence>
<dbReference type="Pfam" id="PF01070">
    <property type="entry name" value="FMN_dh"/>
    <property type="match status" value="1"/>
</dbReference>
<feature type="domain" description="FMN hydroxy acid dehydrogenase" evidence="7">
    <location>
        <begin position="160"/>
        <end position="532"/>
    </location>
</feature>
<organism evidence="8 9">
    <name type="scientific">Leucosporidium creatinivorum</name>
    <dbReference type="NCBI Taxonomy" id="106004"/>
    <lineage>
        <taxon>Eukaryota</taxon>
        <taxon>Fungi</taxon>
        <taxon>Dikarya</taxon>
        <taxon>Basidiomycota</taxon>
        <taxon>Pucciniomycotina</taxon>
        <taxon>Microbotryomycetes</taxon>
        <taxon>Leucosporidiales</taxon>
        <taxon>Leucosporidium</taxon>
    </lineage>
</organism>
<comment type="caution">
    <text evidence="8">The sequence shown here is derived from an EMBL/GenBank/DDBJ whole genome shotgun (WGS) entry which is preliminary data.</text>
</comment>
<evidence type="ECO:0000256" key="4">
    <source>
        <dbReference type="ARBA" id="ARBA00023002"/>
    </source>
</evidence>
<protein>
    <submittedName>
        <fullName evidence="8">FMN-dependent dehydrogenase-domain-containing protein</fullName>
    </submittedName>
</protein>
<dbReference type="SUPFAM" id="SSF55856">
    <property type="entry name" value="Cytochrome b5-like heme/steroid binding domain"/>
    <property type="match status" value="1"/>
</dbReference>
<dbReference type="GO" id="GO:0006089">
    <property type="term" value="P:lactate metabolic process"/>
    <property type="evidence" value="ECO:0007669"/>
    <property type="project" value="TreeGrafter"/>
</dbReference>
<dbReference type="STRING" id="106004.A0A1Y2F7X4"/>
<evidence type="ECO:0000259" key="6">
    <source>
        <dbReference type="PROSITE" id="PS50255"/>
    </source>
</evidence>
<comment type="cofactor">
    <cofactor evidence="1">
        <name>FMN</name>
        <dbReference type="ChEBI" id="CHEBI:58210"/>
    </cofactor>
</comment>
<dbReference type="PANTHER" id="PTHR10578">
    <property type="entry name" value="S -2-HYDROXY-ACID OXIDASE-RELATED"/>
    <property type="match status" value="1"/>
</dbReference>
<dbReference type="GO" id="GO:0020037">
    <property type="term" value="F:heme binding"/>
    <property type="evidence" value="ECO:0007669"/>
    <property type="project" value="InterPro"/>
</dbReference>
<dbReference type="AlphaFoldDB" id="A0A1Y2F7X4"/>
<dbReference type="Gene3D" id="3.10.120.10">
    <property type="entry name" value="Cytochrome b5-like heme/steroid binding domain"/>
    <property type="match status" value="1"/>
</dbReference>